<proteinExistence type="predicted"/>
<sequence length="93" mass="11173">MSTKSDSTSVSMDRKWCNILEVMTELHFIEEVTIGDEFHGFAIEYLSLRRMREMWASIGDLEKKLKWIQRMYERINLFRSRGTSCFLMHDVIF</sequence>
<dbReference type="EMBL" id="CM009291">
    <property type="protein sequence ID" value="RQO86752.1"/>
    <property type="molecule type" value="Genomic_DNA"/>
</dbReference>
<evidence type="ECO:0000313" key="1">
    <source>
        <dbReference type="EMBL" id="RQO86752.1"/>
    </source>
</evidence>
<accession>A0A3N7EMP9</accession>
<protein>
    <submittedName>
        <fullName evidence="1">Uncharacterized protein</fullName>
    </submittedName>
</protein>
<keyword evidence="2" id="KW-1185">Reference proteome</keyword>
<organism evidence="1 2">
    <name type="scientific">Populus trichocarpa</name>
    <name type="common">Western balsam poplar</name>
    <name type="synonym">Populus balsamifera subsp. trichocarpa</name>
    <dbReference type="NCBI Taxonomy" id="3694"/>
    <lineage>
        <taxon>Eukaryota</taxon>
        <taxon>Viridiplantae</taxon>
        <taxon>Streptophyta</taxon>
        <taxon>Embryophyta</taxon>
        <taxon>Tracheophyta</taxon>
        <taxon>Spermatophyta</taxon>
        <taxon>Magnoliopsida</taxon>
        <taxon>eudicotyledons</taxon>
        <taxon>Gunneridae</taxon>
        <taxon>Pentapetalae</taxon>
        <taxon>rosids</taxon>
        <taxon>fabids</taxon>
        <taxon>Malpighiales</taxon>
        <taxon>Salicaceae</taxon>
        <taxon>Saliceae</taxon>
        <taxon>Populus</taxon>
    </lineage>
</organism>
<dbReference type="AlphaFoldDB" id="A0A3N7EMP9"/>
<reference evidence="1 2" key="1">
    <citation type="journal article" date="2006" name="Science">
        <title>The genome of black cottonwood, Populus trichocarpa (Torr. &amp; Gray).</title>
        <authorList>
            <person name="Tuskan G.A."/>
            <person name="Difazio S."/>
            <person name="Jansson S."/>
            <person name="Bohlmann J."/>
            <person name="Grigoriev I."/>
            <person name="Hellsten U."/>
            <person name="Putnam N."/>
            <person name="Ralph S."/>
            <person name="Rombauts S."/>
            <person name="Salamov A."/>
            <person name="Schein J."/>
            <person name="Sterck L."/>
            <person name="Aerts A."/>
            <person name="Bhalerao R.R."/>
            <person name="Bhalerao R.P."/>
            <person name="Blaudez D."/>
            <person name="Boerjan W."/>
            <person name="Brun A."/>
            <person name="Brunner A."/>
            <person name="Busov V."/>
            <person name="Campbell M."/>
            <person name="Carlson J."/>
            <person name="Chalot M."/>
            <person name="Chapman J."/>
            <person name="Chen G.L."/>
            <person name="Cooper D."/>
            <person name="Coutinho P.M."/>
            <person name="Couturier J."/>
            <person name="Covert S."/>
            <person name="Cronk Q."/>
            <person name="Cunningham R."/>
            <person name="Davis J."/>
            <person name="Degroeve S."/>
            <person name="Dejardin A."/>
            <person name="Depamphilis C."/>
            <person name="Detter J."/>
            <person name="Dirks B."/>
            <person name="Dubchak I."/>
            <person name="Duplessis S."/>
            <person name="Ehlting J."/>
            <person name="Ellis B."/>
            <person name="Gendler K."/>
            <person name="Goodstein D."/>
            <person name="Gribskov M."/>
            <person name="Grimwood J."/>
            <person name="Groover A."/>
            <person name="Gunter L."/>
            <person name="Hamberger B."/>
            <person name="Heinze B."/>
            <person name="Helariutta Y."/>
            <person name="Henrissat B."/>
            <person name="Holligan D."/>
            <person name="Holt R."/>
            <person name="Huang W."/>
            <person name="Islam-Faridi N."/>
            <person name="Jones S."/>
            <person name="Jones-Rhoades M."/>
            <person name="Jorgensen R."/>
            <person name="Joshi C."/>
            <person name="Kangasjarvi J."/>
            <person name="Karlsson J."/>
            <person name="Kelleher C."/>
            <person name="Kirkpatrick R."/>
            <person name="Kirst M."/>
            <person name="Kohler A."/>
            <person name="Kalluri U."/>
            <person name="Larimer F."/>
            <person name="Leebens-Mack J."/>
            <person name="Leple J.C."/>
            <person name="Locascio P."/>
            <person name="Lou Y."/>
            <person name="Lucas S."/>
            <person name="Martin F."/>
            <person name="Montanini B."/>
            <person name="Napoli C."/>
            <person name="Nelson D.R."/>
            <person name="Nelson C."/>
            <person name="Nieminen K."/>
            <person name="Nilsson O."/>
            <person name="Pereda V."/>
            <person name="Peter G."/>
            <person name="Philippe R."/>
            <person name="Pilate G."/>
            <person name="Poliakov A."/>
            <person name="Razumovskaya J."/>
            <person name="Richardson P."/>
            <person name="Rinaldi C."/>
            <person name="Ritland K."/>
            <person name="Rouze P."/>
            <person name="Ryaboy D."/>
            <person name="Schmutz J."/>
            <person name="Schrader J."/>
            <person name="Segerman B."/>
            <person name="Shin H."/>
            <person name="Siddiqui A."/>
            <person name="Sterky F."/>
            <person name="Terry A."/>
            <person name="Tsai C.J."/>
            <person name="Uberbacher E."/>
            <person name="Unneberg P."/>
            <person name="Vahala J."/>
            <person name="Wall K."/>
            <person name="Wessler S."/>
            <person name="Yang G."/>
            <person name="Yin T."/>
            <person name="Douglas C."/>
            <person name="Marra M."/>
            <person name="Sandberg G."/>
            <person name="Van de Peer Y."/>
            <person name="Rokhsar D."/>
        </authorList>
    </citation>
    <scope>NUCLEOTIDE SEQUENCE [LARGE SCALE GENOMIC DNA]</scope>
    <source>
        <strain evidence="2">cv. Nisqually</strain>
    </source>
</reference>
<gene>
    <name evidence="1" type="ORF">POPTR_002G097066</name>
</gene>
<dbReference type="Proteomes" id="UP000006729">
    <property type="component" value="Chromosome 2"/>
</dbReference>
<dbReference type="InParanoid" id="A0A3N7EMP9"/>
<name>A0A3N7EMP9_POPTR</name>
<evidence type="ECO:0000313" key="2">
    <source>
        <dbReference type="Proteomes" id="UP000006729"/>
    </source>
</evidence>